<evidence type="ECO:0000313" key="2">
    <source>
        <dbReference type="EMBL" id="HHS01382.1"/>
    </source>
</evidence>
<gene>
    <name evidence="2" type="ORF">ENL71_02440</name>
</gene>
<organism evidence="2">
    <name type="scientific">Caldicellulosiruptor owensensis</name>
    <dbReference type="NCBI Taxonomy" id="55205"/>
    <lineage>
        <taxon>Bacteria</taxon>
        <taxon>Bacillati</taxon>
        <taxon>Bacillota</taxon>
        <taxon>Bacillota incertae sedis</taxon>
        <taxon>Caldicellulosiruptorales</taxon>
        <taxon>Caldicellulosiruptoraceae</taxon>
        <taxon>Caldicellulosiruptor</taxon>
    </lineage>
</organism>
<dbReference type="Pfam" id="PF07872">
    <property type="entry name" value="DUF1659"/>
    <property type="match status" value="1"/>
</dbReference>
<dbReference type="InterPro" id="IPR012454">
    <property type="entry name" value="DUF1659"/>
</dbReference>
<accession>A0A7C5V521</accession>
<name>A0A7C5V521_9FIRM</name>
<comment type="caution">
    <text evidence="2">The sequence shown here is derived from an EMBL/GenBank/DDBJ whole genome shotgun (WGS) entry which is preliminary data.</text>
</comment>
<protein>
    <submittedName>
        <fullName evidence="2">DUF1659 domain-containing protein</fullName>
    </submittedName>
</protein>
<proteinExistence type="predicted"/>
<reference evidence="2" key="1">
    <citation type="journal article" date="2020" name="mSystems">
        <title>Genome- and Community-Level Interaction Insights into Carbon Utilization and Element Cycling Functions of Hydrothermarchaeota in Hydrothermal Sediment.</title>
        <authorList>
            <person name="Zhou Z."/>
            <person name="Liu Y."/>
            <person name="Xu W."/>
            <person name="Pan J."/>
            <person name="Luo Z.H."/>
            <person name="Li M."/>
        </authorList>
    </citation>
    <scope>NUCLEOTIDE SEQUENCE [LARGE SCALE GENOMIC DNA]</scope>
    <source>
        <strain evidence="2">SpSt-102</strain>
    </source>
</reference>
<feature type="domain" description="DUF1659" evidence="1">
    <location>
        <begin position="5"/>
        <end position="68"/>
    </location>
</feature>
<dbReference type="AlphaFoldDB" id="A0A7C5V521"/>
<evidence type="ECO:0000259" key="1">
    <source>
        <dbReference type="Pfam" id="PF07872"/>
    </source>
</evidence>
<sequence>MPAKPLTGSLQLKLENGTTSTGRIRFKTLSYDIKPDAQDVDVYQVGQAIASLQSKPLYTIIRSNNFELLY</sequence>
<dbReference type="EMBL" id="DRUZ01000032">
    <property type="protein sequence ID" value="HHS01382.1"/>
    <property type="molecule type" value="Genomic_DNA"/>
</dbReference>